<dbReference type="NCBIfam" id="TIGR00633">
    <property type="entry name" value="xth"/>
    <property type="match status" value="1"/>
</dbReference>
<evidence type="ECO:0000256" key="1">
    <source>
        <dbReference type="ARBA" id="ARBA00001936"/>
    </source>
</evidence>
<dbReference type="PATRIC" id="fig|445709.3.peg.1937"/>
<dbReference type="InterPro" id="IPR004808">
    <property type="entry name" value="AP_endonuc_1"/>
</dbReference>
<feature type="active site" evidence="6">
    <location>
        <position position="108"/>
    </location>
</feature>
<evidence type="ECO:0000313" key="10">
    <source>
        <dbReference type="EMBL" id="AKJ68342.1"/>
    </source>
</evidence>
<dbReference type="InterPro" id="IPR036691">
    <property type="entry name" value="Endo/exonu/phosph_ase_sf"/>
</dbReference>
<feature type="active site" description="Proton acceptor" evidence="6">
    <location>
        <position position="250"/>
    </location>
</feature>
<feature type="site" description="Important for catalytic activity" evidence="8">
    <location>
        <position position="220"/>
    </location>
</feature>
<sequence length="259" mass="29274">MKIATWNVNSLKVRLGQVQDWLTANPVDVLCLQELKLPDDKYPLAEVNATGYQSYFTGQKTYNGVAILVREASGLAVTDVVRNLPNFPDEQQRLIAATVGDMRVVCGYFPNGQALDSEKFPYKLRWLDALTHWLSDELPKHGKLALLGDFNIAPEDRDVHDPKAWEGKNLVSPQEREAFARLQGLGLRDAFRLFEQPEKSYSWWDYRMLGFRRNAGLRIDHILLSSALADRCVACAIDRTPRALEQPSDHAPVIATLEP</sequence>
<feature type="active site" description="Proton donor/acceptor" evidence="6">
    <location>
        <position position="149"/>
    </location>
</feature>
<dbReference type="CDD" id="cd09086">
    <property type="entry name" value="ExoIII-like_AP-endo"/>
    <property type="match status" value="1"/>
</dbReference>
<comment type="cofactor">
    <cofactor evidence="1">
        <name>Mn(2+)</name>
        <dbReference type="ChEBI" id="CHEBI:29035"/>
    </cofactor>
</comment>
<dbReference type="RefSeq" id="WP_047214165.1">
    <property type="nucleotide sequence ID" value="NZ_CP011568.3"/>
</dbReference>
<evidence type="ECO:0000256" key="3">
    <source>
        <dbReference type="ARBA" id="ARBA00022723"/>
    </source>
</evidence>
<feature type="binding site" evidence="7">
    <location>
        <position position="250"/>
    </location>
    <ligand>
        <name>Mg(2+)</name>
        <dbReference type="ChEBI" id="CHEBI:18420"/>
        <label>1</label>
    </ligand>
</feature>
<dbReference type="OrthoDB" id="9803914at2"/>
<dbReference type="GO" id="GO:0046872">
    <property type="term" value="F:metal ion binding"/>
    <property type="evidence" value="ECO:0007669"/>
    <property type="project" value="UniProtKB-KW"/>
</dbReference>
<evidence type="ECO:0000256" key="4">
    <source>
        <dbReference type="ARBA" id="ARBA00022801"/>
    </source>
</evidence>
<evidence type="ECO:0000256" key="6">
    <source>
        <dbReference type="PIRSR" id="PIRSR604808-1"/>
    </source>
</evidence>
<dbReference type="SUPFAM" id="SSF56219">
    <property type="entry name" value="DNase I-like"/>
    <property type="match status" value="1"/>
</dbReference>
<dbReference type="Pfam" id="PF03372">
    <property type="entry name" value="Exo_endo_phos"/>
    <property type="match status" value="1"/>
</dbReference>
<organism evidence="10 11">
    <name type="scientific">Pandoraea thiooxydans</name>
    <dbReference type="NCBI Taxonomy" id="445709"/>
    <lineage>
        <taxon>Bacteria</taxon>
        <taxon>Pseudomonadati</taxon>
        <taxon>Pseudomonadota</taxon>
        <taxon>Betaproteobacteria</taxon>
        <taxon>Burkholderiales</taxon>
        <taxon>Burkholderiaceae</taxon>
        <taxon>Pandoraea</taxon>
    </lineage>
</organism>
<dbReference type="KEGG" id="ptx:ABW99_09050"/>
<evidence type="ECO:0000256" key="7">
    <source>
        <dbReference type="PIRSR" id="PIRSR604808-2"/>
    </source>
</evidence>
<keyword evidence="7" id="KW-0464">Manganese</keyword>
<dbReference type="InterPro" id="IPR005135">
    <property type="entry name" value="Endo/exonuclease/phosphatase"/>
</dbReference>
<dbReference type="Proteomes" id="UP000036700">
    <property type="component" value="Chromosome"/>
</dbReference>
<comment type="cofactor">
    <cofactor evidence="7">
        <name>Mg(2+)</name>
        <dbReference type="ChEBI" id="CHEBI:18420"/>
    </cofactor>
    <cofactor evidence="7">
        <name>Mn(2+)</name>
        <dbReference type="ChEBI" id="CHEBI:29035"/>
    </cofactor>
    <text evidence="7">Probably binds two magnesium or manganese ions per subunit.</text>
</comment>
<keyword evidence="3 7" id="KW-0479">Metal-binding</keyword>
<evidence type="ECO:0000256" key="5">
    <source>
        <dbReference type="ARBA" id="ARBA00022842"/>
    </source>
</evidence>
<dbReference type="GO" id="GO:0004519">
    <property type="term" value="F:endonuclease activity"/>
    <property type="evidence" value="ECO:0007669"/>
    <property type="project" value="InterPro"/>
</dbReference>
<dbReference type="GO" id="GO:0008311">
    <property type="term" value="F:double-stranded DNA 3'-5' DNA exonuclease activity"/>
    <property type="evidence" value="ECO:0007669"/>
    <property type="project" value="InterPro"/>
</dbReference>
<dbReference type="NCBIfam" id="TIGR00195">
    <property type="entry name" value="exoDNase_III"/>
    <property type="match status" value="1"/>
</dbReference>
<feature type="domain" description="Endonuclease/exonuclease/phosphatase" evidence="9">
    <location>
        <begin position="4"/>
        <end position="250"/>
    </location>
</feature>
<evidence type="ECO:0000256" key="8">
    <source>
        <dbReference type="PIRSR" id="PIRSR604808-3"/>
    </source>
</evidence>
<accession>A0A0G3ESK7</accession>
<dbReference type="PANTHER" id="PTHR43250">
    <property type="entry name" value="EXODEOXYRIBONUCLEASE III"/>
    <property type="match status" value="1"/>
</dbReference>
<feature type="binding site" evidence="7">
    <location>
        <position position="151"/>
    </location>
    <ligand>
        <name>Mg(2+)</name>
        <dbReference type="ChEBI" id="CHEBI:18420"/>
        <label>1</label>
    </ligand>
</feature>
<comment type="similarity">
    <text evidence="2">Belongs to the DNA repair enzymes AP/ExoA family.</text>
</comment>
<dbReference type="GO" id="GO:0006281">
    <property type="term" value="P:DNA repair"/>
    <property type="evidence" value="ECO:0007669"/>
    <property type="project" value="InterPro"/>
</dbReference>
<feature type="binding site" evidence="7">
    <location>
        <position position="34"/>
    </location>
    <ligand>
        <name>Mg(2+)</name>
        <dbReference type="ChEBI" id="CHEBI:18420"/>
        <label>1</label>
    </ligand>
</feature>
<dbReference type="STRING" id="445709.ABW99_09050"/>
<dbReference type="InterPro" id="IPR020848">
    <property type="entry name" value="AP_endonuclease_F1_CS"/>
</dbReference>
<keyword evidence="4" id="KW-0378">Hydrolase</keyword>
<keyword evidence="11" id="KW-1185">Reference proteome</keyword>
<name>A0A0G3ESK7_9BURK</name>
<dbReference type="PANTHER" id="PTHR43250:SF2">
    <property type="entry name" value="EXODEOXYRIBONUCLEASE III"/>
    <property type="match status" value="1"/>
</dbReference>
<dbReference type="EMBL" id="CP011568">
    <property type="protein sequence ID" value="AKJ68342.1"/>
    <property type="molecule type" value="Genomic_DNA"/>
</dbReference>
<protein>
    <submittedName>
        <fullName evidence="10">Exodeoxyribonuclease III</fullName>
    </submittedName>
</protein>
<dbReference type="AlphaFoldDB" id="A0A0G3ESK7"/>
<evidence type="ECO:0000256" key="2">
    <source>
        <dbReference type="ARBA" id="ARBA00007092"/>
    </source>
</evidence>
<feature type="binding site" evidence="7">
    <location>
        <position position="149"/>
    </location>
    <ligand>
        <name>Mg(2+)</name>
        <dbReference type="ChEBI" id="CHEBI:18420"/>
        <label>1</label>
    </ligand>
</feature>
<keyword evidence="5 7" id="KW-0460">Magnesium</keyword>
<dbReference type="GO" id="GO:0003677">
    <property type="term" value="F:DNA binding"/>
    <property type="evidence" value="ECO:0007669"/>
    <property type="project" value="InterPro"/>
</dbReference>
<evidence type="ECO:0000259" key="9">
    <source>
        <dbReference type="Pfam" id="PF03372"/>
    </source>
</evidence>
<feature type="binding site" evidence="7">
    <location>
        <position position="249"/>
    </location>
    <ligand>
        <name>Mg(2+)</name>
        <dbReference type="ChEBI" id="CHEBI:18420"/>
        <label>1</label>
    </ligand>
</feature>
<reference evidence="11" key="1">
    <citation type="submission" date="2015-06" db="EMBL/GenBank/DDBJ databases">
        <authorList>
            <person name="Lim Y.L."/>
            <person name="Ee R."/>
            <person name="Yong D."/>
            <person name="How K.Y."/>
            <person name="Yin W.F."/>
            <person name="Chan K.G."/>
        </authorList>
    </citation>
    <scope>NUCLEOTIDE SEQUENCE [LARGE SCALE GENOMIC DNA]</scope>
    <source>
        <strain evidence="11">DSM 25325</strain>
    </source>
</reference>
<dbReference type="PROSITE" id="PS00728">
    <property type="entry name" value="AP_NUCLEASE_F1_3"/>
    <property type="match status" value="1"/>
</dbReference>
<dbReference type="PROSITE" id="PS51435">
    <property type="entry name" value="AP_NUCLEASE_F1_4"/>
    <property type="match status" value="1"/>
</dbReference>
<dbReference type="Gene3D" id="3.60.10.10">
    <property type="entry name" value="Endonuclease/exonuclease/phosphatase"/>
    <property type="match status" value="1"/>
</dbReference>
<feature type="binding site" evidence="7">
    <location>
        <position position="7"/>
    </location>
    <ligand>
        <name>Mg(2+)</name>
        <dbReference type="ChEBI" id="CHEBI:18420"/>
        <label>1</label>
    </ligand>
</feature>
<dbReference type="InterPro" id="IPR037493">
    <property type="entry name" value="ExoIII-like"/>
</dbReference>
<feature type="site" description="Transition state stabilizer" evidence="8">
    <location>
        <position position="151"/>
    </location>
</feature>
<evidence type="ECO:0000313" key="11">
    <source>
        <dbReference type="Proteomes" id="UP000036700"/>
    </source>
</evidence>
<feature type="site" description="Interaction with DNA substrate" evidence="8">
    <location>
        <position position="250"/>
    </location>
</feature>
<proteinExistence type="inferred from homology"/>
<gene>
    <name evidence="10" type="ORF">ABW99_09050</name>
</gene>